<dbReference type="Proteomes" id="UP000317422">
    <property type="component" value="Unassembled WGS sequence"/>
</dbReference>
<feature type="compositionally biased region" description="Low complexity" evidence="1">
    <location>
        <begin position="236"/>
        <end position="252"/>
    </location>
</feature>
<keyword evidence="2" id="KW-0812">Transmembrane</keyword>
<dbReference type="Pfam" id="PF19609">
    <property type="entry name" value="DUF6114"/>
    <property type="match status" value="1"/>
</dbReference>
<accession>A0A543NFU5</accession>
<evidence type="ECO:0000313" key="3">
    <source>
        <dbReference type="EMBL" id="TQN30674.1"/>
    </source>
</evidence>
<dbReference type="AlphaFoldDB" id="A0A543NFU5"/>
<keyword evidence="4" id="KW-1185">Reference proteome</keyword>
<dbReference type="EMBL" id="VFQC01000001">
    <property type="protein sequence ID" value="TQN30674.1"/>
    <property type="molecule type" value="Genomic_DNA"/>
</dbReference>
<evidence type="ECO:0000313" key="4">
    <source>
        <dbReference type="Proteomes" id="UP000317422"/>
    </source>
</evidence>
<feature type="compositionally biased region" description="Basic and acidic residues" evidence="1">
    <location>
        <begin position="167"/>
        <end position="183"/>
    </location>
</feature>
<comment type="caution">
    <text evidence="3">The sequence shown here is derived from an EMBL/GenBank/DDBJ whole genome shotgun (WGS) entry which is preliminary data.</text>
</comment>
<feature type="compositionally biased region" description="Acidic residues" evidence="1">
    <location>
        <begin position="253"/>
        <end position="313"/>
    </location>
</feature>
<dbReference type="InterPro" id="IPR046096">
    <property type="entry name" value="DUF6114"/>
</dbReference>
<evidence type="ECO:0000256" key="1">
    <source>
        <dbReference type="SAM" id="MobiDB-lite"/>
    </source>
</evidence>
<feature type="transmembrane region" description="Helical" evidence="2">
    <location>
        <begin position="51"/>
        <end position="76"/>
    </location>
</feature>
<keyword evidence="2" id="KW-0472">Membrane</keyword>
<feature type="region of interest" description="Disordered" evidence="1">
    <location>
        <begin position="129"/>
        <end position="196"/>
    </location>
</feature>
<reference evidence="3 4" key="1">
    <citation type="submission" date="2019-06" db="EMBL/GenBank/DDBJ databases">
        <title>Sequencing the genomes of 1000 actinobacteria strains.</title>
        <authorList>
            <person name="Klenk H.-P."/>
        </authorList>
    </citation>
    <scope>NUCLEOTIDE SEQUENCE [LARGE SCALE GENOMIC DNA]</scope>
    <source>
        <strain evidence="3 4">DSM 45015</strain>
    </source>
</reference>
<organism evidence="3 4">
    <name type="scientific">Haloactinospora alba</name>
    <dbReference type="NCBI Taxonomy" id="405555"/>
    <lineage>
        <taxon>Bacteria</taxon>
        <taxon>Bacillati</taxon>
        <taxon>Actinomycetota</taxon>
        <taxon>Actinomycetes</taxon>
        <taxon>Streptosporangiales</taxon>
        <taxon>Nocardiopsidaceae</taxon>
        <taxon>Haloactinospora</taxon>
    </lineage>
</organism>
<evidence type="ECO:0000256" key="2">
    <source>
        <dbReference type="SAM" id="Phobius"/>
    </source>
</evidence>
<feature type="region of interest" description="Disordered" evidence="1">
    <location>
        <begin position="225"/>
        <end position="332"/>
    </location>
</feature>
<sequence>MTRNGIGARRRASARSGFRNWRRTRPFWGGLLVALGGVVILLAPLAPLPLIITQGIAGVSGYLVGLLLIAIGVLSWIQPPQRMFFGIVAILLSLASFVTSNFGGFVLGMLLGLVGGAMLFAWMPRREPRGGRATDGDAGPGAGEETPGTEEIPSTGPAEDEGATSLHPDDADTANQREEKQQPDNDSQAGGKHSGVGGLAHASVALPLALTLTLPAATAPTDLWDDWFGSGDDGSSESTPSPTPSESESAEPAPDDSPTDGGDGDTDSGDGSEEGDSDGDSGDGSEDSGDGDGEGPDGSDDSSEEDGDGEANPEECQFERGESSQAESEEELLNALEDCQAAKENDESPDVESEESEDDRFIAGTARTGLSADSLTMKGATFDGVVEYPTTDGPKRYLKMSMDEADFEGARQWFDHSDTTAALDIPAMTMSGDVEMHVTRMEARILGIKLTFTPDFPPPLLLPYMTVTDLEVDQPLADANAINIDGLNEHAAV</sequence>
<feature type="transmembrane region" description="Helical" evidence="2">
    <location>
        <begin position="27"/>
        <end position="45"/>
    </location>
</feature>
<protein>
    <submittedName>
        <fullName evidence="3">Uncharacterized protein</fullName>
    </submittedName>
</protein>
<name>A0A543NFU5_9ACTN</name>
<dbReference type="OrthoDB" id="3535986at2"/>
<keyword evidence="2" id="KW-1133">Transmembrane helix</keyword>
<feature type="transmembrane region" description="Helical" evidence="2">
    <location>
        <begin position="83"/>
        <end position="99"/>
    </location>
</feature>
<dbReference type="RefSeq" id="WP_141921896.1">
    <property type="nucleotide sequence ID" value="NZ_VFQC01000001.1"/>
</dbReference>
<proteinExistence type="predicted"/>
<gene>
    <name evidence="3" type="ORF">FHX37_0556</name>
</gene>